<gene>
    <name evidence="1" type="ORF">OG442_04495</name>
</gene>
<evidence type="ECO:0008006" key="3">
    <source>
        <dbReference type="Google" id="ProtNLM"/>
    </source>
</evidence>
<evidence type="ECO:0000313" key="1">
    <source>
        <dbReference type="EMBL" id="WUX50859.1"/>
    </source>
</evidence>
<dbReference type="EMBL" id="CP109495">
    <property type="protein sequence ID" value="WUX50859.1"/>
    <property type="molecule type" value="Genomic_DNA"/>
</dbReference>
<keyword evidence="2" id="KW-1185">Reference proteome</keyword>
<reference evidence="1" key="1">
    <citation type="submission" date="2022-10" db="EMBL/GenBank/DDBJ databases">
        <title>The complete genomes of actinobacterial strains from the NBC collection.</title>
        <authorList>
            <person name="Joergensen T.S."/>
            <person name="Alvarez Arevalo M."/>
            <person name="Sterndorff E.B."/>
            <person name="Faurdal D."/>
            <person name="Vuksanovic O."/>
            <person name="Mourched A.-S."/>
            <person name="Charusanti P."/>
            <person name="Shaw S."/>
            <person name="Blin K."/>
            <person name="Weber T."/>
        </authorList>
    </citation>
    <scope>NUCLEOTIDE SEQUENCE</scope>
    <source>
        <strain evidence="1">NBC_01432</strain>
    </source>
</reference>
<organism evidence="1 2">
    <name type="scientific">Streptomyces niveus</name>
    <name type="common">Streptomyces spheroides</name>
    <dbReference type="NCBI Taxonomy" id="193462"/>
    <lineage>
        <taxon>Bacteria</taxon>
        <taxon>Bacillati</taxon>
        <taxon>Actinomycetota</taxon>
        <taxon>Actinomycetes</taxon>
        <taxon>Kitasatosporales</taxon>
        <taxon>Streptomycetaceae</taxon>
        <taxon>Streptomyces</taxon>
    </lineage>
</organism>
<dbReference type="RefSeq" id="WP_329074504.1">
    <property type="nucleotide sequence ID" value="NZ_CP108849.2"/>
</dbReference>
<protein>
    <recommendedName>
        <fullName evidence="3">Alcohol dehydrogenase</fullName>
    </recommendedName>
</protein>
<dbReference type="Proteomes" id="UP001432209">
    <property type="component" value="Chromosome"/>
</dbReference>
<evidence type="ECO:0000313" key="2">
    <source>
        <dbReference type="Proteomes" id="UP001432209"/>
    </source>
</evidence>
<name>A0ABZ1ZYZ9_STRNV</name>
<dbReference type="GeneID" id="91346247"/>
<proteinExistence type="predicted"/>
<accession>A0ABZ1ZYZ9</accession>
<sequence>MARSVIANRRRSPGLYDEGLDPTFTVTHHFAAEEYEKAFATAAEGTAGKVILDWVPRD</sequence>